<protein>
    <recommendedName>
        <fullName evidence="3">DUF1697 domain-containing protein</fullName>
    </recommendedName>
</protein>
<keyword evidence="2" id="KW-1185">Reference proteome</keyword>
<accession>A0ABQ3YM70</accession>
<gene>
    <name evidence="1" type="ORF">Adu01nite_00180</name>
</gene>
<dbReference type="Pfam" id="PF08002">
    <property type="entry name" value="DUF1697"/>
    <property type="match status" value="1"/>
</dbReference>
<reference evidence="1 2" key="1">
    <citation type="submission" date="2021-01" db="EMBL/GenBank/DDBJ databases">
        <title>Whole genome shotgun sequence of Actinoplanes durhamensis NBRC 14914.</title>
        <authorList>
            <person name="Komaki H."/>
            <person name="Tamura T."/>
        </authorList>
    </citation>
    <scope>NUCLEOTIDE SEQUENCE [LARGE SCALE GENOMIC DNA]</scope>
    <source>
        <strain evidence="1 2">NBRC 14914</strain>
    </source>
</reference>
<dbReference type="Proteomes" id="UP000637628">
    <property type="component" value="Unassembled WGS sequence"/>
</dbReference>
<proteinExistence type="predicted"/>
<dbReference type="RefSeq" id="WP_203724105.1">
    <property type="nucleotide sequence ID" value="NZ_BAAATX010000008.1"/>
</dbReference>
<comment type="caution">
    <text evidence="1">The sequence shown here is derived from an EMBL/GenBank/DDBJ whole genome shotgun (WGS) entry which is preliminary data.</text>
</comment>
<dbReference type="PIRSF" id="PIRSF008502">
    <property type="entry name" value="UCP008502"/>
    <property type="match status" value="1"/>
</dbReference>
<dbReference type="PANTHER" id="PTHR36439:SF1">
    <property type="entry name" value="DUF1697 DOMAIN-CONTAINING PROTEIN"/>
    <property type="match status" value="1"/>
</dbReference>
<name>A0ABQ3YM70_9ACTN</name>
<dbReference type="Gene3D" id="3.30.70.1280">
    <property type="entry name" value="SP0830-like domains"/>
    <property type="match status" value="1"/>
</dbReference>
<sequence>MTVWIALLRAVNLGARNKVPMAYLRDRLAEAGIPGARTHLQSGNVILRSDRESGLVIGSVTGSEIGSLIREVLRADFGLDEPVMVRSHDRLREILAANPFAEAAAERPTLMRVIFLAEHPSPERVKRLEEHDDVRVQDREVYIDYRTGVHGNPLNAAMVARRLALHGTERNWATVSKLAELAETV</sequence>
<dbReference type="PANTHER" id="PTHR36439">
    <property type="entry name" value="BLL4334 PROTEIN"/>
    <property type="match status" value="1"/>
</dbReference>
<dbReference type="InterPro" id="IPR012545">
    <property type="entry name" value="DUF1697"/>
</dbReference>
<dbReference type="SUPFAM" id="SSF160379">
    <property type="entry name" value="SP0830-like"/>
    <property type="match status" value="1"/>
</dbReference>
<evidence type="ECO:0000313" key="1">
    <source>
        <dbReference type="EMBL" id="GID98667.1"/>
    </source>
</evidence>
<dbReference type="EMBL" id="BOML01000002">
    <property type="protein sequence ID" value="GID98667.1"/>
    <property type="molecule type" value="Genomic_DNA"/>
</dbReference>
<evidence type="ECO:0008006" key="3">
    <source>
        <dbReference type="Google" id="ProtNLM"/>
    </source>
</evidence>
<organism evidence="1 2">
    <name type="scientific">Paractinoplanes durhamensis</name>
    <dbReference type="NCBI Taxonomy" id="113563"/>
    <lineage>
        <taxon>Bacteria</taxon>
        <taxon>Bacillati</taxon>
        <taxon>Actinomycetota</taxon>
        <taxon>Actinomycetes</taxon>
        <taxon>Micromonosporales</taxon>
        <taxon>Micromonosporaceae</taxon>
        <taxon>Paractinoplanes</taxon>
    </lineage>
</organism>
<evidence type="ECO:0000313" key="2">
    <source>
        <dbReference type="Proteomes" id="UP000637628"/>
    </source>
</evidence>